<dbReference type="Pfam" id="PF14737">
    <property type="entry name" value="DUF4470"/>
    <property type="match status" value="1"/>
</dbReference>
<accession>A0A6S7KFB3</accession>
<dbReference type="InterPro" id="IPR002893">
    <property type="entry name" value="Znf_MYND"/>
</dbReference>
<comment type="caution">
    <text evidence="1">The sequence shown here is derived from an EMBL/GenBank/DDBJ whole genome shotgun (WGS) entry which is preliminary data.</text>
</comment>
<proteinExistence type="predicted"/>
<dbReference type="InterPro" id="IPR027974">
    <property type="entry name" value="DUF4470"/>
</dbReference>
<dbReference type="Proteomes" id="UP001152795">
    <property type="component" value="Unassembled WGS sequence"/>
</dbReference>
<organism evidence="1 2">
    <name type="scientific">Paramuricea clavata</name>
    <name type="common">Red gorgonian</name>
    <name type="synonym">Violescent sea-whip</name>
    <dbReference type="NCBI Taxonomy" id="317549"/>
    <lineage>
        <taxon>Eukaryota</taxon>
        <taxon>Metazoa</taxon>
        <taxon>Cnidaria</taxon>
        <taxon>Anthozoa</taxon>
        <taxon>Octocorallia</taxon>
        <taxon>Malacalcyonacea</taxon>
        <taxon>Plexauridae</taxon>
        <taxon>Paramuricea</taxon>
    </lineage>
</organism>
<dbReference type="Gene3D" id="6.10.140.2220">
    <property type="match status" value="2"/>
</dbReference>
<dbReference type="EMBL" id="CACRXK020035280">
    <property type="protein sequence ID" value="CAB4044526.1"/>
    <property type="molecule type" value="Genomic_DNA"/>
</dbReference>
<evidence type="ECO:0000313" key="2">
    <source>
        <dbReference type="Proteomes" id="UP001152795"/>
    </source>
</evidence>
<dbReference type="Pfam" id="PF01753">
    <property type="entry name" value="zf-MYND"/>
    <property type="match status" value="2"/>
</dbReference>
<name>A0A6S7KFB3_PARCT</name>
<dbReference type="PROSITE" id="PS01360">
    <property type="entry name" value="ZF_MYND_1"/>
    <property type="match status" value="2"/>
</dbReference>
<dbReference type="PROSITE" id="PS50865">
    <property type="entry name" value="ZF_MYND_2"/>
    <property type="match status" value="2"/>
</dbReference>
<dbReference type="OrthoDB" id="5989691at2759"/>
<keyword evidence="2" id="KW-1185">Reference proteome</keyword>
<feature type="non-terminal residue" evidence="1">
    <location>
        <position position="199"/>
    </location>
</feature>
<sequence>MPRFSECWRCGKTSATVICRSCAVAKYCSNKCKENDIARHNDAECRPVSIRNTCLSCGTIGISLQKCTGCYRAFYCDRTCQKKHRHEHKVECKRIPEKIESLAGSLERYFFPNAARDCVRHYYWGNVPAYDYLNLTENEGVDYNTTINLLVFGVGDLRNVVMTCASLPKSFTSKVKFALNDSDRCVLARLVLLLYMMIK</sequence>
<reference evidence="1" key="1">
    <citation type="submission" date="2020-04" db="EMBL/GenBank/DDBJ databases">
        <authorList>
            <person name="Alioto T."/>
            <person name="Alioto T."/>
            <person name="Gomez Garrido J."/>
        </authorList>
    </citation>
    <scope>NUCLEOTIDE SEQUENCE</scope>
    <source>
        <strain evidence="1">A484AB</strain>
    </source>
</reference>
<protein>
    <submittedName>
        <fullName evidence="1">Uncharacterized protein</fullName>
    </submittedName>
</protein>
<gene>
    <name evidence="1" type="ORF">PACLA_8A044758</name>
</gene>
<dbReference type="AlphaFoldDB" id="A0A6S7KFB3"/>
<dbReference type="SUPFAM" id="SSF144232">
    <property type="entry name" value="HIT/MYND zinc finger-like"/>
    <property type="match status" value="2"/>
</dbReference>
<evidence type="ECO:0000313" key="1">
    <source>
        <dbReference type="EMBL" id="CAB4044526.1"/>
    </source>
</evidence>